<gene>
    <name evidence="3" type="ORF">P3T76_015318</name>
</gene>
<evidence type="ECO:0000256" key="2">
    <source>
        <dbReference type="SAM" id="Phobius"/>
    </source>
</evidence>
<evidence type="ECO:0000256" key="1">
    <source>
        <dbReference type="SAM" id="MobiDB-lite"/>
    </source>
</evidence>
<sequence length="382" mass="41331">MASTSSSSVGGTVHATSVYLGSLNDSETTPVPTETVNNTNSSDQTTISAPLLVGIIAASVIVFVAVLFLIRSGRRRHEPKLLSPSTSAFQGVTSTTASENTNVLESSAVSTVVNSPLMQTFKLSRLSAKEPSGEHSVIDIHDVPVRDTQASRRTSLISGKSVFSASILMLRSSLPTILASRSSRASRTNEPQELNTPASTSSFAQTDQNTQVDAWRELSETCWSIGPGSDSETESGRFMMPFAPLSQAKDGVLVLARRLSTLSDEVADIEEGVEKDINSLDDSSRRRDLVMSSLDNLSPRKERGISQFDDSSPRRVRGLSALDSRRKAELDTNKSGTSYFSVDSDYMYYDETIKDCSSVLFDSDSDSLSSSDSDDSLREEEF</sequence>
<dbReference type="EMBL" id="JASMQC010000051">
    <property type="protein sequence ID" value="KAK1929190.1"/>
    <property type="molecule type" value="Genomic_DNA"/>
</dbReference>
<name>A0AAD9FZQ1_9STRA</name>
<feature type="compositionally biased region" description="Acidic residues" evidence="1">
    <location>
        <begin position="372"/>
        <end position="382"/>
    </location>
</feature>
<evidence type="ECO:0000313" key="3">
    <source>
        <dbReference type="EMBL" id="KAK1929190.1"/>
    </source>
</evidence>
<feature type="compositionally biased region" description="Low complexity" evidence="1">
    <location>
        <begin position="360"/>
        <end position="371"/>
    </location>
</feature>
<reference evidence="3" key="1">
    <citation type="submission" date="2023-08" db="EMBL/GenBank/DDBJ databases">
        <title>Reference Genome Resource for the Citrus Pathogen Phytophthora citrophthora.</title>
        <authorList>
            <person name="Moller H."/>
            <person name="Coetzee B."/>
            <person name="Rose L.J."/>
            <person name="Van Niekerk J.M."/>
        </authorList>
    </citation>
    <scope>NUCLEOTIDE SEQUENCE</scope>
    <source>
        <strain evidence="3">STE-U-9442</strain>
    </source>
</reference>
<organism evidence="3 4">
    <name type="scientific">Phytophthora citrophthora</name>
    <dbReference type="NCBI Taxonomy" id="4793"/>
    <lineage>
        <taxon>Eukaryota</taxon>
        <taxon>Sar</taxon>
        <taxon>Stramenopiles</taxon>
        <taxon>Oomycota</taxon>
        <taxon>Peronosporomycetes</taxon>
        <taxon>Peronosporales</taxon>
        <taxon>Peronosporaceae</taxon>
        <taxon>Phytophthora</taxon>
    </lineage>
</organism>
<keyword evidence="4" id="KW-1185">Reference proteome</keyword>
<feature type="compositionally biased region" description="Low complexity" evidence="1">
    <location>
        <begin position="26"/>
        <end position="42"/>
    </location>
</feature>
<evidence type="ECO:0000313" key="4">
    <source>
        <dbReference type="Proteomes" id="UP001259832"/>
    </source>
</evidence>
<feature type="region of interest" description="Disordered" evidence="1">
    <location>
        <begin position="23"/>
        <end position="43"/>
    </location>
</feature>
<feature type="region of interest" description="Disordered" evidence="1">
    <location>
        <begin position="181"/>
        <end position="209"/>
    </location>
</feature>
<keyword evidence="2" id="KW-0812">Transmembrane</keyword>
<dbReference type="Proteomes" id="UP001259832">
    <property type="component" value="Unassembled WGS sequence"/>
</dbReference>
<accession>A0AAD9FZQ1</accession>
<keyword evidence="2" id="KW-0472">Membrane</keyword>
<feature type="region of interest" description="Disordered" evidence="1">
    <location>
        <begin position="360"/>
        <end position="382"/>
    </location>
</feature>
<dbReference type="AlphaFoldDB" id="A0AAD9FZQ1"/>
<protein>
    <submittedName>
        <fullName evidence="3">Uncharacterized protein</fullName>
    </submittedName>
</protein>
<feature type="transmembrane region" description="Helical" evidence="2">
    <location>
        <begin position="47"/>
        <end position="70"/>
    </location>
</feature>
<comment type="caution">
    <text evidence="3">The sequence shown here is derived from an EMBL/GenBank/DDBJ whole genome shotgun (WGS) entry which is preliminary data.</text>
</comment>
<keyword evidence="2" id="KW-1133">Transmembrane helix</keyword>
<proteinExistence type="predicted"/>